<evidence type="ECO:0000256" key="6">
    <source>
        <dbReference type="ARBA" id="ARBA00038035"/>
    </source>
</evidence>
<reference evidence="9 10" key="1">
    <citation type="submission" date="2016-07" db="EMBL/GenBank/DDBJ databases">
        <title>Pervasive Adenine N6-methylation of Active Genes in Fungi.</title>
        <authorList>
            <consortium name="DOE Joint Genome Institute"/>
            <person name="Mondo S.J."/>
            <person name="Dannebaum R.O."/>
            <person name="Kuo R.C."/>
            <person name="Labutti K."/>
            <person name="Haridas S."/>
            <person name="Kuo A."/>
            <person name="Salamov A."/>
            <person name="Ahrendt S.R."/>
            <person name="Lipzen A."/>
            <person name="Sullivan W."/>
            <person name="Andreopoulos W.B."/>
            <person name="Clum A."/>
            <person name="Lindquist E."/>
            <person name="Daum C."/>
            <person name="Ramamoorthy G.K."/>
            <person name="Gryganskyi A."/>
            <person name="Culley D."/>
            <person name="Magnuson J.K."/>
            <person name="James T.Y."/>
            <person name="O'Malley M.A."/>
            <person name="Stajich J.E."/>
            <person name="Spatafora J.W."/>
            <person name="Visel A."/>
            <person name="Grigoriev I.V."/>
        </authorList>
    </citation>
    <scope>NUCLEOTIDE SEQUENCE [LARGE SCALE GENOMIC DNA]</scope>
    <source>
        <strain evidence="9 10">NRRL 2496</strain>
    </source>
</reference>
<dbReference type="InterPro" id="IPR050915">
    <property type="entry name" value="MAP_kinase_kinase"/>
</dbReference>
<comment type="caution">
    <text evidence="9">The sequence shown here is derived from an EMBL/GenBank/DDBJ whole genome shotgun (WGS) entry which is preliminary data.</text>
</comment>
<keyword evidence="10" id="KW-1185">Reference proteome</keyword>
<evidence type="ECO:0000259" key="8">
    <source>
        <dbReference type="PROSITE" id="PS50011"/>
    </source>
</evidence>
<dbReference type="SMART" id="SM00220">
    <property type="entry name" value="S_TKc"/>
    <property type="match status" value="1"/>
</dbReference>
<dbReference type="AlphaFoldDB" id="A0A1X2HEM8"/>
<protein>
    <submittedName>
        <fullName evidence="9">Kinase-like domain-containing protein</fullName>
    </submittedName>
</protein>
<dbReference type="GO" id="GO:0004712">
    <property type="term" value="F:protein serine/threonine/tyrosine kinase activity"/>
    <property type="evidence" value="ECO:0007669"/>
    <property type="project" value="UniProtKB-ARBA"/>
</dbReference>
<evidence type="ECO:0000256" key="7">
    <source>
        <dbReference type="SAM" id="MobiDB-lite"/>
    </source>
</evidence>
<evidence type="ECO:0000256" key="4">
    <source>
        <dbReference type="ARBA" id="ARBA00022777"/>
    </source>
</evidence>
<dbReference type="InterPro" id="IPR000719">
    <property type="entry name" value="Prot_kinase_dom"/>
</dbReference>
<dbReference type="InterPro" id="IPR008271">
    <property type="entry name" value="Ser/Thr_kinase_AS"/>
</dbReference>
<keyword evidence="5" id="KW-0067">ATP-binding</keyword>
<dbReference type="PANTHER" id="PTHR47448">
    <property type="entry name" value="DUAL SPECIFICITY MITOGEN-ACTIVATED PROTEIN KINASE KINASE DSOR1-LIKE PROTEIN"/>
    <property type="match status" value="1"/>
</dbReference>
<comment type="similarity">
    <text evidence="6">Belongs to the protein kinase superfamily. STE Ser/Thr protein kinase family. MAP kinase kinase subfamily.</text>
</comment>
<keyword evidence="4 9" id="KW-0418">Kinase</keyword>
<evidence type="ECO:0000313" key="10">
    <source>
        <dbReference type="Proteomes" id="UP000242180"/>
    </source>
</evidence>
<keyword evidence="1" id="KW-0723">Serine/threonine-protein kinase</keyword>
<dbReference type="PROSITE" id="PS00108">
    <property type="entry name" value="PROTEIN_KINASE_ST"/>
    <property type="match status" value="1"/>
</dbReference>
<dbReference type="FunFam" id="1.10.510.10:FF:000263">
    <property type="entry name" value="MAP kinase skh1/pek1"/>
    <property type="match status" value="1"/>
</dbReference>
<dbReference type="SUPFAM" id="SSF56112">
    <property type="entry name" value="Protein kinase-like (PK-like)"/>
    <property type="match status" value="1"/>
</dbReference>
<dbReference type="PANTHER" id="PTHR47448:SF5">
    <property type="entry name" value="MITOGEN-ACTIVATED PROTEIN KINASE KINAE MKK2"/>
    <property type="match status" value="1"/>
</dbReference>
<dbReference type="STRING" id="13706.A0A1X2HEM8"/>
<feature type="domain" description="Protein kinase" evidence="8">
    <location>
        <begin position="87"/>
        <end position="347"/>
    </location>
</feature>
<dbReference type="GO" id="GO:0004674">
    <property type="term" value="F:protein serine/threonine kinase activity"/>
    <property type="evidence" value="ECO:0007669"/>
    <property type="project" value="UniProtKB-KW"/>
</dbReference>
<evidence type="ECO:0000256" key="3">
    <source>
        <dbReference type="ARBA" id="ARBA00022741"/>
    </source>
</evidence>
<dbReference type="OrthoDB" id="10252354at2759"/>
<dbReference type="GO" id="GO:0000165">
    <property type="term" value="P:MAPK cascade"/>
    <property type="evidence" value="ECO:0007669"/>
    <property type="project" value="UniProtKB-ARBA"/>
</dbReference>
<evidence type="ECO:0000256" key="1">
    <source>
        <dbReference type="ARBA" id="ARBA00022527"/>
    </source>
</evidence>
<evidence type="ECO:0000313" key="9">
    <source>
        <dbReference type="EMBL" id="ORY97414.1"/>
    </source>
</evidence>
<evidence type="ECO:0000256" key="5">
    <source>
        <dbReference type="ARBA" id="ARBA00022840"/>
    </source>
</evidence>
<proteinExistence type="inferred from homology"/>
<keyword evidence="2" id="KW-0808">Transferase</keyword>
<dbReference type="InParanoid" id="A0A1X2HEM8"/>
<dbReference type="InterPro" id="IPR011009">
    <property type="entry name" value="Kinase-like_dom_sf"/>
</dbReference>
<dbReference type="OMA" id="VCKGLIY"/>
<name>A0A1X2HEM8_SYNRA</name>
<dbReference type="Gene3D" id="3.30.200.20">
    <property type="entry name" value="Phosphorylase Kinase, domain 1"/>
    <property type="match status" value="1"/>
</dbReference>
<gene>
    <name evidence="9" type="ORF">BCR43DRAFT_562884</name>
</gene>
<evidence type="ECO:0000256" key="2">
    <source>
        <dbReference type="ARBA" id="ARBA00022679"/>
    </source>
</evidence>
<organism evidence="9 10">
    <name type="scientific">Syncephalastrum racemosum</name>
    <name type="common">Filamentous fungus</name>
    <dbReference type="NCBI Taxonomy" id="13706"/>
    <lineage>
        <taxon>Eukaryota</taxon>
        <taxon>Fungi</taxon>
        <taxon>Fungi incertae sedis</taxon>
        <taxon>Mucoromycota</taxon>
        <taxon>Mucoromycotina</taxon>
        <taxon>Mucoromycetes</taxon>
        <taxon>Mucorales</taxon>
        <taxon>Syncephalastraceae</taxon>
        <taxon>Syncephalastrum</taxon>
    </lineage>
</organism>
<dbReference type="Gene3D" id="1.10.510.10">
    <property type="entry name" value="Transferase(Phosphotransferase) domain 1"/>
    <property type="match status" value="1"/>
</dbReference>
<feature type="region of interest" description="Disordered" evidence="7">
    <location>
        <begin position="1"/>
        <end position="51"/>
    </location>
</feature>
<sequence>MAQIGKQRNHSGLRLDLSSRPTTPSNLDDEGAAGGGLCAPTLKPSTSSDSSWRDDLVRIVSQNKSQTLVADTEQDCNDDVELKADDFENLKKLGEGAAGVVWKVKYKPTGLIMAKKTITVEAEPQLQRQILRELSFLKTCESPHIVSFHGAFLEDGETTIAICMEFCDGGSFEDIYKRAREMQGVIGETVLARLAEAVCKGLIYLHSKNVIHRDIKPSNILMTRKGEIKLCDLGVSGELINSMAETFTGTQYYMAPERIKGATYSVQSDIWSLGLSIIEVAQNHPALPPPGQPHLSVFELLDFIVSQPLPTLGDDRSAECRDFVAQCLIKDPQARPGPEVMLQHPFIKERADPSQDLAAWLKEVWETS</sequence>
<dbReference type="EMBL" id="MCGN01000004">
    <property type="protein sequence ID" value="ORY97414.1"/>
    <property type="molecule type" value="Genomic_DNA"/>
</dbReference>
<dbReference type="PROSITE" id="PS50011">
    <property type="entry name" value="PROTEIN_KINASE_DOM"/>
    <property type="match status" value="1"/>
</dbReference>
<dbReference type="FunCoup" id="A0A1X2HEM8">
    <property type="interactions" value="183"/>
</dbReference>
<keyword evidence="3" id="KW-0547">Nucleotide-binding</keyword>
<dbReference type="Proteomes" id="UP000242180">
    <property type="component" value="Unassembled WGS sequence"/>
</dbReference>
<dbReference type="Pfam" id="PF00069">
    <property type="entry name" value="Pkinase"/>
    <property type="match status" value="1"/>
</dbReference>
<accession>A0A1X2HEM8</accession>
<dbReference type="GO" id="GO:0005524">
    <property type="term" value="F:ATP binding"/>
    <property type="evidence" value="ECO:0007669"/>
    <property type="project" value="UniProtKB-KW"/>
</dbReference>
<dbReference type="FunFam" id="3.30.200.20:FF:000040">
    <property type="entry name" value="Dual specificity mitogen-activated protein kinase kinase"/>
    <property type="match status" value="1"/>
</dbReference>